<reference evidence="2" key="1">
    <citation type="submission" date="2023-04" db="EMBL/GenBank/DDBJ databases">
        <authorList>
            <person name="Otstavnykh N."/>
            <person name="Seitkalieva A."/>
            <person name="Bystritskaya E."/>
        </authorList>
    </citation>
    <scope>NUCLEOTIDE SEQUENCE</scope>
    <source>
        <strain evidence="2">NRIC 0815</strain>
    </source>
</reference>
<protein>
    <submittedName>
        <fullName evidence="3">Uncharacterized protein</fullName>
    </submittedName>
</protein>
<dbReference type="GeneID" id="97327394"/>
<evidence type="ECO:0000313" key="3">
    <source>
        <dbReference type="EMBL" id="MDO6673119.1"/>
    </source>
</evidence>
<comment type="caution">
    <text evidence="3">The sequence shown here is derived from an EMBL/GenBank/DDBJ whole genome shotgun (WGS) entry which is preliminary data.</text>
</comment>
<dbReference type="Proteomes" id="UP001229025">
    <property type="component" value="Unassembled WGS sequence"/>
</dbReference>
<dbReference type="Proteomes" id="UP001170481">
    <property type="component" value="Unassembled WGS sequence"/>
</dbReference>
<keyword evidence="1" id="KW-0812">Transmembrane</keyword>
<dbReference type="AlphaFoldDB" id="A0AAP4WZG0"/>
<name>A0AAP4WZG0_9GAMM</name>
<dbReference type="RefSeq" id="WP_043333859.1">
    <property type="nucleotide sequence ID" value="NZ_CP084115.1"/>
</dbReference>
<accession>A0AAP4WZG0</accession>
<evidence type="ECO:0000313" key="2">
    <source>
        <dbReference type="EMBL" id="MDI5884154.1"/>
    </source>
</evidence>
<evidence type="ECO:0000256" key="1">
    <source>
        <dbReference type="SAM" id="Phobius"/>
    </source>
</evidence>
<feature type="transmembrane region" description="Helical" evidence="1">
    <location>
        <begin position="51"/>
        <end position="84"/>
    </location>
</feature>
<organism evidence="3 4">
    <name type="scientific">Cobetia amphilecti</name>
    <dbReference type="NCBI Taxonomy" id="1055104"/>
    <lineage>
        <taxon>Bacteria</taxon>
        <taxon>Pseudomonadati</taxon>
        <taxon>Pseudomonadota</taxon>
        <taxon>Gammaproteobacteria</taxon>
        <taxon>Oceanospirillales</taxon>
        <taxon>Halomonadaceae</taxon>
        <taxon>Cobetia</taxon>
    </lineage>
</organism>
<gene>
    <name evidence="3" type="ORF">Q4535_13465</name>
    <name evidence="2" type="ORF">QLT01_07275</name>
</gene>
<evidence type="ECO:0000313" key="4">
    <source>
        <dbReference type="Proteomes" id="UP001170481"/>
    </source>
</evidence>
<keyword evidence="1" id="KW-1133">Transmembrane helix</keyword>
<evidence type="ECO:0000313" key="5">
    <source>
        <dbReference type="Proteomes" id="UP001229025"/>
    </source>
</evidence>
<sequence>MTVTLIWLVSFAAIFMLCLNRWEGSLGATVKRVLPEALSIDSGDRYVWGVALGILGATFIVNPVSMLMALIVLALIVLIGGKLICWGMSKVKMH</sequence>
<reference evidence="3" key="2">
    <citation type="submission" date="2023-07" db="EMBL/GenBank/DDBJ databases">
        <title>Genome content predicts the carbon catabolic preferences of heterotrophic bacteria.</title>
        <authorList>
            <person name="Gralka M."/>
        </authorList>
    </citation>
    <scope>NUCLEOTIDE SEQUENCE</scope>
    <source>
        <strain evidence="3">C2R13</strain>
    </source>
</reference>
<dbReference type="EMBL" id="JAUORK010000019">
    <property type="protein sequence ID" value="MDO6673119.1"/>
    <property type="molecule type" value="Genomic_DNA"/>
</dbReference>
<dbReference type="EMBL" id="JASCSA010000004">
    <property type="protein sequence ID" value="MDI5884154.1"/>
    <property type="molecule type" value="Genomic_DNA"/>
</dbReference>
<reference evidence="5" key="3">
    <citation type="submission" date="2023-07" db="EMBL/GenBank/DDBJ databases">
        <title>Genome-based characterization of strain KMM 296 and proposal for reclassification of Cobetia litoralis and Cobetia pacifica, and emended description of the species Cobetia amphilecti and Cobetia marina.</title>
        <authorList>
            <person name="Balabanova L."/>
            <person name="Nedashkovskaya O."/>
        </authorList>
    </citation>
    <scope>NUCLEOTIDE SEQUENCE [LARGE SCALE GENOMIC DNA]</scope>
    <source>
        <strain evidence="5">NRIC 0815</strain>
    </source>
</reference>
<proteinExistence type="predicted"/>
<keyword evidence="1" id="KW-0472">Membrane</keyword>
<keyword evidence="5" id="KW-1185">Reference proteome</keyword>
<reference evidence="2" key="4">
    <citation type="submission" date="2024-05" db="EMBL/GenBank/DDBJ databases">
        <title>Genome-based characterization of strain KMM 296 and proposal for reclassification of Cobetia litoralis and Cobetia pacifica, and emended description of the species Cobetia amphilecti and Cobetia marina.</title>
        <authorList>
            <person name="Balabanova L."/>
            <person name="Nedashkovskaya O."/>
        </authorList>
    </citation>
    <scope>NUCLEOTIDE SEQUENCE</scope>
    <source>
        <strain evidence="2">NRIC 0815</strain>
    </source>
</reference>